<evidence type="ECO:0000313" key="3">
    <source>
        <dbReference type="Proteomes" id="UP000658656"/>
    </source>
</evidence>
<dbReference type="InterPro" id="IPR011059">
    <property type="entry name" value="Metal-dep_hydrolase_composite"/>
</dbReference>
<proteinExistence type="predicted"/>
<dbReference type="OrthoDB" id="3189065at2"/>
<dbReference type="Gene3D" id="2.30.40.10">
    <property type="entry name" value="Urease, subunit C, domain 1"/>
    <property type="match status" value="1"/>
</dbReference>
<feature type="domain" description="Amidohydrolase-related" evidence="1">
    <location>
        <begin position="58"/>
        <end position="393"/>
    </location>
</feature>
<dbReference type="Proteomes" id="UP000658656">
    <property type="component" value="Unassembled WGS sequence"/>
</dbReference>
<dbReference type="PANTHER" id="PTHR43135:SF3">
    <property type="entry name" value="ALPHA-D-RIBOSE 1-METHYLPHOSPHONATE 5-TRIPHOSPHATE DIPHOSPHATASE"/>
    <property type="match status" value="1"/>
</dbReference>
<reference evidence="2" key="1">
    <citation type="journal article" date="2014" name="Int. J. Syst. Evol. Microbiol.">
        <title>Complete genome sequence of Corynebacterium casei LMG S-19264T (=DSM 44701T), isolated from a smear-ripened cheese.</title>
        <authorList>
            <consortium name="US DOE Joint Genome Institute (JGI-PGF)"/>
            <person name="Walter F."/>
            <person name="Albersmeier A."/>
            <person name="Kalinowski J."/>
            <person name="Ruckert C."/>
        </authorList>
    </citation>
    <scope>NUCLEOTIDE SEQUENCE</scope>
    <source>
        <strain evidence="2">CGMCC 4.7679</strain>
    </source>
</reference>
<dbReference type="SUPFAM" id="SSF51338">
    <property type="entry name" value="Composite domain of metallo-dependent hydrolases"/>
    <property type="match status" value="1"/>
</dbReference>
<comment type="caution">
    <text evidence="2">The sequence shown here is derived from an EMBL/GenBank/DDBJ whole genome shotgun (WGS) entry which is preliminary data.</text>
</comment>
<dbReference type="GO" id="GO:0016810">
    <property type="term" value="F:hydrolase activity, acting on carbon-nitrogen (but not peptide) bonds"/>
    <property type="evidence" value="ECO:0007669"/>
    <property type="project" value="InterPro"/>
</dbReference>
<sequence>MESVYFTGGTVVTCVPGATETEAVLAGATVEVNGDVIVGVGDLEIARSATRHDLRGRYLMPGLWDAHVHLGGLVPPHDGLAQAADPRHQMARCIAKAQDNLRHGVTSVRSLGEQDGTDLLLRDLIASGVVRGPRVYASGDVQWSSLEAGVDNVRRHVRERVFADADQIKLLLTGGIPYPGPVTTLTMRREELEAAITEAHAWDRPVAVHAMGDEAVRMAIECGADTIEHAFACSPELAKIFVRDGLTFCPTLVVTATWTPESLAAQGLPDWMAANAEATREGHHELFAAVAELGGTVCAGVDNLPRRGPHDLGIEQAGELTGLVRELELMVGLGLSTLDALRAATVNAAATVGAAHKVGTIEAGRTADFLVLDQNPLADIRALREVAEVWQAGVRVH</sequence>
<accession>A0A8H9MFA9</accession>
<gene>
    <name evidence="2" type="ORF">GCM10017566_49730</name>
</gene>
<dbReference type="EMBL" id="BNAV01000008">
    <property type="protein sequence ID" value="GHF70043.1"/>
    <property type="molecule type" value="Genomic_DNA"/>
</dbReference>
<dbReference type="Gene3D" id="3.20.20.140">
    <property type="entry name" value="Metal-dependent hydrolases"/>
    <property type="match status" value="1"/>
</dbReference>
<dbReference type="AlphaFoldDB" id="A0A8H9MFA9"/>
<organism evidence="2 3">
    <name type="scientific">Amycolatopsis bartoniae</name>
    <dbReference type="NCBI Taxonomy" id="941986"/>
    <lineage>
        <taxon>Bacteria</taxon>
        <taxon>Bacillati</taxon>
        <taxon>Actinomycetota</taxon>
        <taxon>Actinomycetes</taxon>
        <taxon>Pseudonocardiales</taxon>
        <taxon>Pseudonocardiaceae</taxon>
        <taxon>Amycolatopsis</taxon>
    </lineage>
</organism>
<dbReference type="PANTHER" id="PTHR43135">
    <property type="entry name" value="ALPHA-D-RIBOSE 1-METHYLPHOSPHONATE 5-TRIPHOSPHATE DIPHOSPHATASE"/>
    <property type="match status" value="1"/>
</dbReference>
<keyword evidence="3" id="KW-1185">Reference proteome</keyword>
<dbReference type="InterPro" id="IPR051781">
    <property type="entry name" value="Metallo-dep_Hydrolase"/>
</dbReference>
<dbReference type="RefSeq" id="WP_145934460.1">
    <property type="nucleotide sequence ID" value="NZ_BNAV01000008.1"/>
</dbReference>
<protein>
    <submittedName>
        <fullName evidence="2">Amidohydrolase</fullName>
    </submittedName>
</protein>
<dbReference type="Pfam" id="PF01979">
    <property type="entry name" value="Amidohydro_1"/>
    <property type="match status" value="1"/>
</dbReference>
<dbReference type="InterPro" id="IPR006680">
    <property type="entry name" value="Amidohydro-rel"/>
</dbReference>
<name>A0A8H9MFA9_9PSEU</name>
<dbReference type="InterPro" id="IPR032466">
    <property type="entry name" value="Metal_Hydrolase"/>
</dbReference>
<dbReference type="SUPFAM" id="SSF51556">
    <property type="entry name" value="Metallo-dependent hydrolases"/>
    <property type="match status" value="1"/>
</dbReference>
<evidence type="ECO:0000259" key="1">
    <source>
        <dbReference type="Pfam" id="PF01979"/>
    </source>
</evidence>
<reference evidence="2" key="2">
    <citation type="submission" date="2020-09" db="EMBL/GenBank/DDBJ databases">
        <authorList>
            <person name="Sun Q."/>
            <person name="Zhou Y."/>
        </authorList>
    </citation>
    <scope>NUCLEOTIDE SEQUENCE</scope>
    <source>
        <strain evidence="2">CGMCC 4.7679</strain>
    </source>
</reference>
<evidence type="ECO:0000313" key="2">
    <source>
        <dbReference type="EMBL" id="GHF70043.1"/>
    </source>
</evidence>
<keyword evidence="2" id="KW-0378">Hydrolase</keyword>